<feature type="transmembrane region" description="Helical" evidence="1">
    <location>
        <begin position="147"/>
        <end position="166"/>
    </location>
</feature>
<evidence type="ECO:0000313" key="3">
    <source>
        <dbReference type="EMBL" id="SBT10399.1"/>
    </source>
</evidence>
<keyword evidence="1" id="KW-1133">Transmembrane helix</keyword>
<evidence type="ECO:0000256" key="1">
    <source>
        <dbReference type="SAM" id="Phobius"/>
    </source>
</evidence>
<proteinExistence type="predicted"/>
<keyword evidence="1" id="KW-0812">Transmembrane</keyword>
<gene>
    <name evidence="3" type="ORF">PROAA_460013</name>
</gene>
<keyword evidence="4" id="KW-1185">Reference proteome</keyword>
<feature type="signal peptide" evidence="2">
    <location>
        <begin position="1"/>
        <end position="21"/>
    </location>
</feature>
<feature type="chain" id="PRO_5008381937" evidence="2">
    <location>
        <begin position="22"/>
        <end position="173"/>
    </location>
</feature>
<accession>A0A1A8XZN4</accession>
<dbReference type="AlphaFoldDB" id="A0A1A8XZN4"/>
<dbReference type="EMBL" id="FLQY01000347">
    <property type="protein sequence ID" value="SBT10399.1"/>
    <property type="molecule type" value="Genomic_DNA"/>
</dbReference>
<dbReference type="Proteomes" id="UP000199600">
    <property type="component" value="Unassembled WGS sequence"/>
</dbReference>
<reference evidence="3 4" key="1">
    <citation type="submission" date="2016-06" db="EMBL/GenBank/DDBJ databases">
        <authorList>
            <person name="Kjaerup R.B."/>
            <person name="Dalgaard T.S."/>
            <person name="Juul-Madsen H.R."/>
        </authorList>
    </citation>
    <scope>NUCLEOTIDE SEQUENCE [LARGE SCALE GENOMIC DNA]</scope>
    <source>
        <strain evidence="3">2</strain>
    </source>
</reference>
<evidence type="ECO:0000256" key="2">
    <source>
        <dbReference type="SAM" id="SignalP"/>
    </source>
</evidence>
<protein>
    <submittedName>
        <fullName evidence="3">Uncharacterized protein</fullName>
    </submittedName>
</protein>
<organism evidence="3 4">
    <name type="scientific">Candidatus Propionivibrio aalborgensis</name>
    <dbReference type="NCBI Taxonomy" id="1860101"/>
    <lineage>
        <taxon>Bacteria</taxon>
        <taxon>Pseudomonadati</taxon>
        <taxon>Pseudomonadota</taxon>
        <taxon>Betaproteobacteria</taxon>
        <taxon>Rhodocyclales</taxon>
        <taxon>Rhodocyclaceae</taxon>
        <taxon>Propionivibrio</taxon>
    </lineage>
</organism>
<dbReference type="RefSeq" id="WP_186411992.1">
    <property type="nucleotide sequence ID" value="NZ_FLQY01000347.1"/>
</dbReference>
<sequence>MTRKFLILSILLLPILSFAHGGEDHGESTKQVGVTYAAPRAEAHTDLFELVAIPQNGLLTIYVDHFANNQPVNDAKVEVESGDWKAVASAAGHGTYRVAAPQFATPGNFPLVFTVTAGDLADLIETTLIVEESSQATVLGNLPSRSGWWWISASLAVLIVGTAVLLKRFKSSQ</sequence>
<keyword evidence="1" id="KW-0472">Membrane</keyword>
<evidence type="ECO:0000313" key="4">
    <source>
        <dbReference type="Proteomes" id="UP000199600"/>
    </source>
</evidence>
<keyword evidence="2" id="KW-0732">Signal</keyword>
<name>A0A1A8XZN4_9RHOO</name>